<name>A0A0D7B399_9AGAR</name>
<sequence>MFFTRVAAALAAGSLFASAAPAYTSDYEAHSQGGGDIEVEVEVEVEVSGVLNELLGVTSSVLPQLSAVTDITEENVLPLVKQLTDAIQAAADGLSGMPGAPAIPYGSYGAGDSGSYGASYGTSPDAGSVVVSATSQVGSVTSSVVGTVTSVVGTATSVVGSSAAVATAGSSSVVARDGQQEVAQLLYTILSDVGRTLDPILGDLQQIPAVNELLVGLSPLLYTVLATVDALLPGVIALVSGLVGPVIDLLKGLGLGHVLALLGL</sequence>
<proteinExistence type="predicted"/>
<dbReference type="Proteomes" id="UP000054007">
    <property type="component" value="Unassembled WGS sequence"/>
</dbReference>
<feature type="chain" id="PRO_5002316613" evidence="1">
    <location>
        <begin position="20"/>
        <end position="264"/>
    </location>
</feature>
<keyword evidence="3" id="KW-1185">Reference proteome</keyword>
<dbReference type="EMBL" id="KN880611">
    <property type="protein sequence ID" value="KIY64957.1"/>
    <property type="molecule type" value="Genomic_DNA"/>
</dbReference>
<keyword evidence="1" id="KW-0732">Signal</keyword>
<dbReference type="AlphaFoldDB" id="A0A0D7B399"/>
<accession>A0A0D7B399</accession>
<protein>
    <submittedName>
        <fullName evidence="2">Uncharacterized protein</fullName>
    </submittedName>
</protein>
<evidence type="ECO:0000313" key="2">
    <source>
        <dbReference type="EMBL" id="KIY64957.1"/>
    </source>
</evidence>
<organism evidence="2 3">
    <name type="scientific">Cylindrobasidium torrendii FP15055 ss-10</name>
    <dbReference type="NCBI Taxonomy" id="1314674"/>
    <lineage>
        <taxon>Eukaryota</taxon>
        <taxon>Fungi</taxon>
        <taxon>Dikarya</taxon>
        <taxon>Basidiomycota</taxon>
        <taxon>Agaricomycotina</taxon>
        <taxon>Agaricomycetes</taxon>
        <taxon>Agaricomycetidae</taxon>
        <taxon>Agaricales</taxon>
        <taxon>Marasmiineae</taxon>
        <taxon>Physalacriaceae</taxon>
        <taxon>Cylindrobasidium</taxon>
    </lineage>
</organism>
<evidence type="ECO:0000313" key="3">
    <source>
        <dbReference type="Proteomes" id="UP000054007"/>
    </source>
</evidence>
<reference evidence="2 3" key="1">
    <citation type="journal article" date="2015" name="Fungal Genet. Biol.">
        <title>Evolution of novel wood decay mechanisms in Agaricales revealed by the genome sequences of Fistulina hepatica and Cylindrobasidium torrendii.</title>
        <authorList>
            <person name="Floudas D."/>
            <person name="Held B.W."/>
            <person name="Riley R."/>
            <person name="Nagy L.G."/>
            <person name="Koehler G."/>
            <person name="Ransdell A.S."/>
            <person name="Younus H."/>
            <person name="Chow J."/>
            <person name="Chiniquy J."/>
            <person name="Lipzen A."/>
            <person name="Tritt A."/>
            <person name="Sun H."/>
            <person name="Haridas S."/>
            <person name="LaButti K."/>
            <person name="Ohm R.A."/>
            <person name="Kues U."/>
            <person name="Blanchette R.A."/>
            <person name="Grigoriev I.V."/>
            <person name="Minto R.E."/>
            <person name="Hibbett D.S."/>
        </authorList>
    </citation>
    <scope>NUCLEOTIDE SEQUENCE [LARGE SCALE GENOMIC DNA]</scope>
    <source>
        <strain evidence="2 3">FP15055 ss-10</strain>
    </source>
</reference>
<evidence type="ECO:0000256" key="1">
    <source>
        <dbReference type="SAM" id="SignalP"/>
    </source>
</evidence>
<gene>
    <name evidence="2" type="ORF">CYLTODRAFT_492708</name>
</gene>
<dbReference type="OrthoDB" id="2575973at2759"/>
<feature type="signal peptide" evidence="1">
    <location>
        <begin position="1"/>
        <end position="19"/>
    </location>
</feature>